<keyword evidence="3" id="KW-0028">Amino-acid biosynthesis</keyword>
<sequence>MQLPFYKYQGTGNDFVILDNRAGQLQLSLSQIHYICDRRFGIGADGLMLLNQLPGFDFAMKYYNADGRESSMCGNGGRCLVKFAFHCGLARSTYKFIAADGPHEAEIDGHSIVRLKMQDVTAINQHNGDMVLDTGSPHYVKSVVNLMDYDVFHKGKEIRYHSEFQPGGINVNFVEQLSDDEIMVRTYERGVEDETLSCGTGVTASAIVNYHNELGFNEVIVTTRGGKLSVEFERMPDGSFTNVWLCGPAEKVFEGSITLPE</sequence>
<dbReference type="OrthoDB" id="9805408at2"/>
<evidence type="ECO:0000256" key="3">
    <source>
        <dbReference type="HAMAP-Rule" id="MF_00197"/>
    </source>
</evidence>
<accession>A0A0E9N1L8</accession>
<dbReference type="Gene3D" id="3.10.310.10">
    <property type="entry name" value="Diaminopimelate Epimerase, Chain A, domain 1"/>
    <property type="match status" value="2"/>
</dbReference>
<dbReference type="UniPathway" id="UPA00034">
    <property type="reaction ID" value="UER00025"/>
</dbReference>
<organism evidence="5 6">
    <name type="scientific">Flavihumibacter petaseus NBRC 106054</name>
    <dbReference type="NCBI Taxonomy" id="1220578"/>
    <lineage>
        <taxon>Bacteria</taxon>
        <taxon>Pseudomonadati</taxon>
        <taxon>Bacteroidota</taxon>
        <taxon>Chitinophagia</taxon>
        <taxon>Chitinophagales</taxon>
        <taxon>Chitinophagaceae</taxon>
        <taxon>Flavihumibacter</taxon>
    </lineage>
</organism>
<dbReference type="RefSeq" id="WP_046369515.1">
    <property type="nucleotide sequence ID" value="NZ_BBWV01000002.1"/>
</dbReference>
<dbReference type="HAMAP" id="MF_00197">
    <property type="entry name" value="DAP_epimerase"/>
    <property type="match status" value="1"/>
</dbReference>
<keyword evidence="6" id="KW-1185">Reference proteome</keyword>
<protein>
    <recommendedName>
        <fullName evidence="3 4">Diaminopimelate epimerase</fullName>
        <shortName evidence="3">DAP epimerase</shortName>
        <ecNumber evidence="3 4">5.1.1.7</ecNumber>
    </recommendedName>
    <alternativeName>
        <fullName evidence="3">PLP-independent amino acid racemase</fullName>
    </alternativeName>
</protein>
<comment type="function">
    <text evidence="3">Catalyzes the stereoinversion of LL-2,6-diaminopimelate (L,L-DAP) to meso-diaminopimelate (meso-DAP), a precursor of L-lysine and an essential component of the bacterial peptidoglycan.</text>
</comment>
<dbReference type="EC" id="5.1.1.7" evidence="3 4"/>
<evidence type="ECO:0000256" key="1">
    <source>
        <dbReference type="ARBA" id="ARBA00010219"/>
    </source>
</evidence>
<dbReference type="EMBL" id="BBWV01000002">
    <property type="protein sequence ID" value="GAO43673.1"/>
    <property type="molecule type" value="Genomic_DNA"/>
</dbReference>
<dbReference type="NCBIfam" id="TIGR00652">
    <property type="entry name" value="DapF"/>
    <property type="match status" value="1"/>
</dbReference>
<evidence type="ECO:0000256" key="4">
    <source>
        <dbReference type="NCBIfam" id="TIGR00652"/>
    </source>
</evidence>
<feature type="binding site" evidence="3">
    <location>
        <begin position="74"/>
        <end position="75"/>
    </location>
    <ligand>
        <name>substrate</name>
    </ligand>
</feature>
<dbReference type="STRING" id="1220578.FPE01S_02_07790"/>
<comment type="subcellular location">
    <subcellularLocation>
        <location evidence="3">Cytoplasm</location>
    </subcellularLocation>
</comment>
<feature type="binding site" evidence="3">
    <location>
        <position position="64"/>
    </location>
    <ligand>
        <name>substrate</name>
    </ligand>
</feature>
<dbReference type="Pfam" id="PF01678">
    <property type="entry name" value="DAP_epimerase"/>
    <property type="match status" value="2"/>
</dbReference>
<comment type="caution">
    <text evidence="3">Lacks conserved residue(s) required for the propagation of feature annotation.</text>
</comment>
<name>A0A0E9N1L8_9BACT</name>
<dbReference type="PANTHER" id="PTHR31689:SF0">
    <property type="entry name" value="DIAMINOPIMELATE EPIMERASE"/>
    <property type="match status" value="1"/>
</dbReference>
<keyword evidence="2 3" id="KW-0413">Isomerase</keyword>
<evidence type="ECO:0000313" key="5">
    <source>
        <dbReference type="EMBL" id="GAO43673.1"/>
    </source>
</evidence>
<dbReference type="GO" id="GO:0009089">
    <property type="term" value="P:lysine biosynthetic process via diaminopimelate"/>
    <property type="evidence" value="ECO:0007669"/>
    <property type="project" value="UniProtKB-UniRule"/>
</dbReference>
<comment type="catalytic activity">
    <reaction evidence="3">
        <text>(2S,6S)-2,6-diaminopimelate = meso-2,6-diaminopimelate</text>
        <dbReference type="Rhea" id="RHEA:15393"/>
        <dbReference type="ChEBI" id="CHEBI:57609"/>
        <dbReference type="ChEBI" id="CHEBI:57791"/>
        <dbReference type="EC" id="5.1.1.7"/>
    </reaction>
</comment>
<feature type="site" description="Could be important to modulate the pK values of the two catalytic cysteine residues" evidence="3">
    <location>
        <position position="188"/>
    </location>
</feature>
<dbReference type="SUPFAM" id="SSF54506">
    <property type="entry name" value="Diaminopimelate epimerase-like"/>
    <property type="match status" value="2"/>
</dbReference>
<comment type="subunit">
    <text evidence="3">Homodimer.</text>
</comment>
<feature type="binding site" evidence="3">
    <location>
        <begin position="188"/>
        <end position="189"/>
    </location>
    <ligand>
        <name>substrate</name>
    </ligand>
</feature>
<feature type="binding site" evidence="3">
    <location>
        <position position="170"/>
    </location>
    <ligand>
        <name>substrate</name>
    </ligand>
</feature>
<feature type="active site" description="Proton acceptor" evidence="3">
    <location>
        <position position="198"/>
    </location>
</feature>
<proteinExistence type="inferred from homology"/>
<keyword evidence="3" id="KW-0457">Lysine biosynthesis</keyword>
<dbReference type="Proteomes" id="UP000033121">
    <property type="component" value="Unassembled WGS sequence"/>
</dbReference>
<evidence type="ECO:0000256" key="2">
    <source>
        <dbReference type="ARBA" id="ARBA00023235"/>
    </source>
</evidence>
<dbReference type="InterPro" id="IPR001653">
    <property type="entry name" value="DAP_epimerase_DapF"/>
</dbReference>
<comment type="caution">
    <text evidence="5">The sequence shown here is derived from an EMBL/GenBank/DDBJ whole genome shotgun (WGS) entry which is preliminary data.</text>
</comment>
<feature type="binding site" evidence="3">
    <location>
        <begin position="199"/>
        <end position="200"/>
    </location>
    <ligand>
        <name>substrate</name>
    </ligand>
</feature>
<keyword evidence="3" id="KW-0963">Cytoplasm</keyword>
<feature type="active site" description="Proton donor" evidence="3">
    <location>
        <position position="73"/>
    </location>
</feature>
<feature type="binding site" evidence="3">
    <location>
        <position position="13"/>
    </location>
    <ligand>
        <name>substrate</name>
    </ligand>
</feature>
<gene>
    <name evidence="3 5" type="primary">dapF</name>
    <name evidence="5" type="ORF">FPE01S_02_07790</name>
</gene>
<comment type="pathway">
    <text evidence="3">Amino-acid biosynthesis; L-lysine biosynthesis via DAP pathway; DL-2,6-diaminopimelate from LL-2,6-diaminopimelate: step 1/1.</text>
</comment>
<feature type="site" description="Could be important to modulate the pK values of the two catalytic cysteine residues" evidence="3">
    <location>
        <position position="138"/>
    </location>
</feature>
<comment type="similarity">
    <text evidence="1 3">Belongs to the diaminopimelate epimerase family.</text>
</comment>
<dbReference type="AlphaFoldDB" id="A0A0E9N1L8"/>
<reference evidence="5 6" key="1">
    <citation type="submission" date="2015-04" db="EMBL/GenBank/DDBJ databases">
        <title>Whole genome shotgun sequence of Flavihumibacter petaseus NBRC 106054.</title>
        <authorList>
            <person name="Miyazawa S."/>
            <person name="Hosoyama A."/>
            <person name="Hashimoto M."/>
            <person name="Noguchi M."/>
            <person name="Tsuchikane K."/>
            <person name="Ohji S."/>
            <person name="Yamazoe A."/>
            <person name="Ichikawa N."/>
            <person name="Kimura A."/>
            <person name="Fujita N."/>
        </authorList>
    </citation>
    <scope>NUCLEOTIDE SEQUENCE [LARGE SCALE GENOMIC DNA]</scope>
    <source>
        <strain evidence="5 6">NBRC 106054</strain>
    </source>
</reference>
<dbReference type="GO" id="GO:0005829">
    <property type="term" value="C:cytosol"/>
    <property type="evidence" value="ECO:0007669"/>
    <property type="project" value="TreeGrafter"/>
</dbReference>
<dbReference type="GO" id="GO:0008837">
    <property type="term" value="F:diaminopimelate epimerase activity"/>
    <property type="evidence" value="ECO:0007669"/>
    <property type="project" value="UniProtKB-UniRule"/>
</dbReference>
<evidence type="ECO:0000313" key="6">
    <source>
        <dbReference type="Proteomes" id="UP000033121"/>
    </source>
</evidence>
<dbReference type="PANTHER" id="PTHR31689">
    <property type="entry name" value="DIAMINOPIMELATE EPIMERASE, CHLOROPLASTIC"/>
    <property type="match status" value="1"/>
</dbReference>